<feature type="region of interest" description="Disordered" evidence="1">
    <location>
        <begin position="76"/>
        <end position="99"/>
    </location>
</feature>
<name>A0A5C6MGY0_9TELE</name>
<dbReference type="EMBL" id="RHFK02000392">
    <property type="protein sequence ID" value="TWW54133.1"/>
    <property type="molecule type" value="Genomic_DNA"/>
</dbReference>
<proteinExistence type="predicted"/>
<dbReference type="AlphaFoldDB" id="A0A5C6MGY0"/>
<reference evidence="2 3" key="1">
    <citation type="submission" date="2019-04" db="EMBL/GenBank/DDBJ databases">
        <title>Chromosome genome assembly for Takifugu flavidus.</title>
        <authorList>
            <person name="Xiao S."/>
        </authorList>
    </citation>
    <scope>NUCLEOTIDE SEQUENCE [LARGE SCALE GENOMIC DNA]</scope>
    <source>
        <strain evidence="2">HTHZ2018</strain>
        <tissue evidence="2">Muscle</tissue>
    </source>
</reference>
<dbReference type="Proteomes" id="UP000324091">
    <property type="component" value="Unassembled WGS sequence"/>
</dbReference>
<comment type="caution">
    <text evidence="2">The sequence shown here is derived from an EMBL/GenBank/DDBJ whole genome shotgun (WGS) entry which is preliminary data.</text>
</comment>
<evidence type="ECO:0000256" key="1">
    <source>
        <dbReference type="SAM" id="MobiDB-lite"/>
    </source>
</evidence>
<protein>
    <submittedName>
        <fullName evidence="2">Uncharacterized protein</fullName>
    </submittedName>
</protein>
<accession>A0A5C6MGY0</accession>
<keyword evidence="3" id="KW-1185">Reference proteome</keyword>
<evidence type="ECO:0000313" key="2">
    <source>
        <dbReference type="EMBL" id="TWW54133.1"/>
    </source>
</evidence>
<gene>
    <name evidence="2" type="ORF">D4764_0167680</name>
</gene>
<organism evidence="2 3">
    <name type="scientific">Takifugu flavidus</name>
    <name type="common">sansaifugu</name>
    <dbReference type="NCBI Taxonomy" id="433684"/>
    <lineage>
        <taxon>Eukaryota</taxon>
        <taxon>Metazoa</taxon>
        <taxon>Chordata</taxon>
        <taxon>Craniata</taxon>
        <taxon>Vertebrata</taxon>
        <taxon>Euteleostomi</taxon>
        <taxon>Actinopterygii</taxon>
        <taxon>Neopterygii</taxon>
        <taxon>Teleostei</taxon>
        <taxon>Neoteleostei</taxon>
        <taxon>Acanthomorphata</taxon>
        <taxon>Eupercaria</taxon>
        <taxon>Tetraodontiformes</taxon>
        <taxon>Tetradontoidea</taxon>
        <taxon>Tetraodontidae</taxon>
        <taxon>Takifugu</taxon>
    </lineage>
</organism>
<sequence>MFQKPISITEDQTAKASALVCRPVHTAPDPSCSSCGWWVHWRQEYPRSWFGLGPAGPHGRRPGHQALAIEPQPQAWLQGGAPDQSALGDPTRGKLPGQHSSQAHSVIEPVHLPDSLTSETCRTPGPVLLQDLYSSRTRRPPGPNISVLKLGKDTLWCRQSEGSHASSKHTTLVTVAAVGASRPPLCFFLLSSSVLKSATSCFLTGTRAAPPSQTRLRSEEDYTETSQSSSLWLELTVPQHDSSVRLTVDGNSVGWYEHNSVCHTRGM</sequence>
<evidence type="ECO:0000313" key="3">
    <source>
        <dbReference type="Proteomes" id="UP000324091"/>
    </source>
</evidence>